<sequence length="80" mass="9529">MRIEVAVMMQVHVPEDTDLEDLSLEIDEEGLRFVSKGQVVADASQIEDYYIDDIESEEDDWDDEDDWEEEEEEEEEEDER</sequence>
<accession>A0A7C3DCG8</accession>
<dbReference type="AlphaFoldDB" id="A0A7C3DCG8"/>
<organism evidence="2">
    <name type="scientific">Meiothermus ruber</name>
    <dbReference type="NCBI Taxonomy" id="277"/>
    <lineage>
        <taxon>Bacteria</taxon>
        <taxon>Thermotogati</taxon>
        <taxon>Deinococcota</taxon>
        <taxon>Deinococci</taxon>
        <taxon>Thermales</taxon>
        <taxon>Thermaceae</taxon>
        <taxon>Meiothermus</taxon>
    </lineage>
</organism>
<comment type="caution">
    <text evidence="2">The sequence shown here is derived from an EMBL/GenBank/DDBJ whole genome shotgun (WGS) entry which is preliminary data.</text>
</comment>
<feature type="region of interest" description="Disordered" evidence="1">
    <location>
        <begin position="50"/>
        <end position="80"/>
    </location>
</feature>
<gene>
    <name evidence="2" type="ORF">ENS82_04790</name>
</gene>
<evidence type="ECO:0000256" key="1">
    <source>
        <dbReference type="SAM" id="MobiDB-lite"/>
    </source>
</evidence>
<proteinExistence type="predicted"/>
<evidence type="ECO:0000313" key="2">
    <source>
        <dbReference type="EMBL" id="HFG20026.1"/>
    </source>
</evidence>
<reference evidence="2" key="1">
    <citation type="journal article" date="2020" name="mSystems">
        <title>Genome- and Community-Level Interaction Insights into Carbon Utilization and Element Cycling Functions of Hydrothermarchaeota in Hydrothermal Sediment.</title>
        <authorList>
            <person name="Zhou Z."/>
            <person name="Liu Y."/>
            <person name="Xu W."/>
            <person name="Pan J."/>
            <person name="Luo Z.H."/>
            <person name="Li M."/>
        </authorList>
    </citation>
    <scope>NUCLEOTIDE SEQUENCE [LARGE SCALE GENOMIC DNA]</scope>
    <source>
        <strain evidence="2">SpSt-524</strain>
    </source>
</reference>
<protein>
    <submittedName>
        <fullName evidence="2">Uncharacterized protein</fullName>
    </submittedName>
</protein>
<dbReference type="EMBL" id="DSWI01000011">
    <property type="protein sequence ID" value="HFG20026.1"/>
    <property type="molecule type" value="Genomic_DNA"/>
</dbReference>
<name>A0A7C3DCG8_MEIRU</name>